<feature type="domain" description="Endoglucanase Z cellulose-binding" evidence="1">
    <location>
        <begin position="1"/>
        <end position="27"/>
    </location>
</feature>
<dbReference type="SUPFAM" id="SSF51055">
    <property type="entry name" value="Carbohydrate binding domain"/>
    <property type="match status" value="1"/>
</dbReference>
<dbReference type="Pfam" id="PF14600">
    <property type="entry name" value="CBM_5_12_2"/>
    <property type="match status" value="1"/>
</dbReference>
<keyword evidence="3" id="KW-1185">Reference proteome</keyword>
<organism evidence="2 3">
    <name type="scientific">Rheinheimera baltica</name>
    <dbReference type="NCBI Taxonomy" id="67576"/>
    <lineage>
        <taxon>Bacteria</taxon>
        <taxon>Pseudomonadati</taxon>
        <taxon>Pseudomonadota</taxon>
        <taxon>Gammaproteobacteria</taxon>
        <taxon>Chromatiales</taxon>
        <taxon>Chromatiaceae</taxon>
        <taxon>Rheinheimera</taxon>
    </lineage>
</organism>
<dbReference type="RefSeq" id="WP_305977750.1">
    <property type="nucleotide sequence ID" value="NZ_JAPJDZ010000227.1"/>
</dbReference>
<dbReference type="InterPro" id="IPR036573">
    <property type="entry name" value="CBM_sf_5/12"/>
</dbReference>
<reference evidence="2 3" key="1">
    <citation type="submission" date="2022-11" db="EMBL/GenBank/DDBJ databases">
        <title>Viruses from the air-sea interface of a natural surface slick.</title>
        <authorList>
            <person name="Rahlff J."/>
            <person name="Holmfeldt K."/>
        </authorList>
    </citation>
    <scope>NUCLEOTIDE SEQUENCE [LARGE SCALE GENOMIC DNA]</scope>
    <source>
        <strain evidence="2 3">SMS4</strain>
    </source>
</reference>
<evidence type="ECO:0000313" key="2">
    <source>
        <dbReference type="EMBL" id="MDP5138636.1"/>
    </source>
</evidence>
<sequence>MYQSALYQANWWTQSLPGSDSSWTQLCSW</sequence>
<dbReference type="InterPro" id="IPR032798">
    <property type="entry name" value="CBM_5_12_2"/>
</dbReference>
<proteinExistence type="predicted"/>
<dbReference type="Proteomes" id="UP001231109">
    <property type="component" value="Unassembled WGS sequence"/>
</dbReference>
<evidence type="ECO:0000259" key="1">
    <source>
        <dbReference type="Pfam" id="PF14600"/>
    </source>
</evidence>
<gene>
    <name evidence="2" type="ORF">ORJ04_22060</name>
</gene>
<accession>A0ABT9I5G3</accession>
<comment type="caution">
    <text evidence="2">The sequence shown here is derived from an EMBL/GenBank/DDBJ whole genome shotgun (WGS) entry which is preliminary data.</text>
</comment>
<dbReference type="EMBL" id="JAPJDZ010000227">
    <property type="protein sequence ID" value="MDP5138636.1"/>
    <property type="molecule type" value="Genomic_DNA"/>
</dbReference>
<dbReference type="Gene3D" id="2.10.10.20">
    <property type="entry name" value="Carbohydrate-binding module superfamily 5/12"/>
    <property type="match status" value="1"/>
</dbReference>
<protein>
    <recommendedName>
        <fullName evidence="1">Endoglucanase Z cellulose-binding domain-containing protein</fullName>
    </recommendedName>
</protein>
<name>A0ABT9I5G3_9GAMM</name>
<evidence type="ECO:0000313" key="3">
    <source>
        <dbReference type="Proteomes" id="UP001231109"/>
    </source>
</evidence>